<proteinExistence type="predicted"/>
<dbReference type="Proteomes" id="UP000694700">
    <property type="component" value="Unplaced"/>
</dbReference>
<evidence type="ECO:0000256" key="4">
    <source>
        <dbReference type="ARBA" id="ARBA00022840"/>
    </source>
</evidence>
<evidence type="ECO:0000256" key="3">
    <source>
        <dbReference type="ARBA" id="ARBA00022806"/>
    </source>
</evidence>
<evidence type="ECO:0000256" key="1">
    <source>
        <dbReference type="ARBA" id="ARBA00022741"/>
    </source>
</evidence>
<keyword evidence="3" id="KW-0347">Helicase</keyword>
<dbReference type="GO" id="GO:0003724">
    <property type="term" value="F:RNA helicase activity"/>
    <property type="evidence" value="ECO:0007669"/>
    <property type="project" value="TreeGrafter"/>
</dbReference>
<evidence type="ECO:0000256" key="2">
    <source>
        <dbReference type="ARBA" id="ARBA00022801"/>
    </source>
</evidence>
<dbReference type="InterPro" id="IPR001650">
    <property type="entry name" value="Helicase_C-like"/>
</dbReference>
<dbReference type="PROSITE" id="PS51194">
    <property type="entry name" value="HELICASE_CTER"/>
    <property type="match status" value="1"/>
</dbReference>
<evidence type="ECO:0000256" key="5">
    <source>
        <dbReference type="SAM" id="MobiDB-lite"/>
    </source>
</evidence>
<keyword evidence="6" id="KW-1133">Transmembrane helix</keyword>
<dbReference type="GO" id="GO:0005524">
    <property type="term" value="F:ATP binding"/>
    <property type="evidence" value="ECO:0007669"/>
    <property type="project" value="UniProtKB-KW"/>
</dbReference>
<dbReference type="Gene3D" id="3.40.50.300">
    <property type="entry name" value="P-loop containing nucleotide triphosphate hydrolases"/>
    <property type="match status" value="1"/>
</dbReference>
<evidence type="ECO:0000313" key="9">
    <source>
        <dbReference type="Proteomes" id="UP000694700"/>
    </source>
</evidence>
<feature type="region of interest" description="Disordered" evidence="5">
    <location>
        <begin position="1"/>
        <end position="25"/>
    </location>
</feature>
<evidence type="ECO:0000259" key="7">
    <source>
        <dbReference type="PROSITE" id="PS51194"/>
    </source>
</evidence>
<keyword evidence="1" id="KW-0547">Nucleotide-binding</keyword>
<keyword evidence="6" id="KW-0472">Membrane</keyword>
<dbReference type="Ensembl" id="ENSCCRT00015099673.1">
    <property type="protein sequence ID" value="ENSCCRP00015096538.1"/>
    <property type="gene ID" value="ENSCCRG00015038911.1"/>
</dbReference>
<dbReference type="GO" id="GO:0016787">
    <property type="term" value="F:hydrolase activity"/>
    <property type="evidence" value="ECO:0007669"/>
    <property type="project" value="UniProtKB-KW"/>
</dbReference>
<feature type="transmembrane region" description="Helical" evidence="6">
    <location>
        <begin position="98"/>
        <end position="119"/>
    </location>
</feature>
<reference evidence="8" key="1">
    <citation type="submission" date="2025-08" db="UniProtKB">
        <authorList>
            <consortium name="Ensembl"/>
        </authorList>
    </citation>
    <scope>IDENTIFICATION</scope>
</reference>
<sequence length="423" mass="48452">MAQRKRKLKKRKKSSTHRYHELQSDDEEFEVAAGIKDDHPAEDFLDSRPRPECVSVMELDTRELIRAQNKKKKKSEAFQSMGETMDDQFAALHENPDIIIFFFFILIEFLIASMIFFSFHFSTCGWMINDLLRNVVKPQEQTVVFVATKHHVEYLKELLMVEGVECAYICSALDQTASKINIGCFVHLKAMVLLVTDVVARGIDIPLLDNVINYNFPSKGKLFLHRVGRVVLAGRKGTAFSLVCTDEVPYLYDLHLFLGRPIQLALPEHTQGTANSADIQKLKLGNNCTGASCFGSDVYRMICIYMFPQTVFEINSNNRTNASEVMRAKRSRDSRLVDKFSKVQAELIAEHIVPTITRTEPQHHEEEQEDDKKSLNLKLCALCSSSGFIIFPFRWYVFSRRSINIFGCLISSMQRYGALEYCQ</sequence>
<dbReference type="PANTHER" id="PTHR47959">
    <property type="entry name" value="ATP-DEPENDENT RNA HELICASE RHLE-RELATED"/>
    <property type="match status" value="1"/>
</dbReference>
<organism evidence="8 9">
    <name type="scientific">Cyprinus carpio</name>
    <name type="common">Common carp</name>
    <dbReference type="NCBI Taxonomy" id="7962"/>
    <lineage>
        <taxon>Eukaryota</taxon>
        <taxon>Metazoa</taxon>
        <taxon>Chordata</taxon>
        <taxon>Craniata</taxon>
        <taxon>Vertebrata</taxon>
        <taxon>Euteleostomi</taxon>
        <taxon>Actinopterygii</taxon>
        <taxon>Neopterygii</taxon>
        <taxon>Teleostei</taxon>
        <taxon>Ostariophysi</taxon>
        <taxon>Cypriniformes</taxon>
        <taxon>Cyprinidae</taxon>
        <taxon>Cyprininae</taxon>
        <taxon>Cyprinus</taxon>
    </lineage>
</organism>
<dbReference type="SUPFAM" id="SSF52540">
    <property type="entry name" value="P-loop containing nucleoside triphosphate hydrolases"/>
    <property type="match status" value="1"/>
</dbReference>
<feature type="domain" description="Helicase C-terminal" evidence="7">
    <location>
        <begin position="127"/>
        <end position="274"/>
    </location>
</feature>
<evidence type="ECO:0000313" key="8">
    <source>
        <dbReference type="Ensembl" id="ENSCCRP00015096538.1"/>
    </source>
</evidence>
<dbReference type="SMART" id="SM00490">
    <property type="entry name" value="HELICc"/>
    <property type="match status" value="1"/>
</dbReference>
<dbReference type="PANTHER" id="PTHR47959:SF8">
    <property type="entry name" value="RNA HELICASE"/>
    <property type="match status" value="1"/>
</dbReference>
<keyword evidence="6" id="KW-0812">Transmembrane</keyword>
<dbReference type="AlphaFoldDB" id="A0A8C1ZWQ6"/>
<dbReference type="InterPro" id="IPR027417">
    <property type="entry name" value="P-loop_NTPase"/>
</dbReference>
<evidence type="ECO:0000256" key="6">
    <source>
        <dbReference type="SAM" id="Phobius"/>
    </source>
</evidence>
<dbReference type="Pfam" id="PF00271">
    <property type="entry name" value="Helicase_C"/>
    <property type="match status" value="1"/>
</dbReference>
<dbReference type="InterPro" id="IPR050079">
    <property type="entry name" value="DEAD_box_RNA_helicase"/>
</dbReference>
<name>A0A8C1ZWQ6_CYPCA</name>
<protein>
    <submittedName>
        <fullName evidence="8">DEAD (Asp-Glu-Ala-Asp) box polypeptide 54</fullName>
    </submittedName>
</protein>
<keyword evidence="2" id="KW-0378">Hydrolase</keyword>
<keyword evidence="4" id="KW-0067">ATP-binding</keyword>
<feature type="compositionally biased region" description="Basic residues" evidence="5">
    <location>
        <begin position="1"/>
        <end position="17"/>
    </location>
</feature>
<accession>A0A8C1ZWQ6</accession>
<dbReference type="GO" id="GO:0005829">
    <property type="term" value="C:cytosol"/>
    <property type="evidence" value="ECO:0007669"/>
    <property type="project" value="TreeGrafter"/>
</dbReference>
<dbReference type="CDD" id="cd18787">
    <property type="entry name" value="SF2_C_DEAD"/>
    <property type="match status" value="1"/>
</dbReference>